<dbReference type="EMBL" id="JBHTEE010000001">
    <property type="protein sequence ID" value="MFC7606841.1"/>
    <property type="molecule type" value="Genomic_DNA"/>
</dbReference>
<dbReference type="PANTHER" id="PTHR24421:SF10">
    <property type="entry name" value="NITRATE_NITRITE SENSOR PROTEIN NARQ"/>
    <property type="match status" value="1"/>
</dbReference>
<comment type="caution">
    <text evidence="12">The sequence shown here is derived from an EMBL/GenBank/DDBJ whole genome shotgun (WGS) entry which is preliminary data.</text>
</comment>
<dbReference type="SUPFAM" id="SSF55874">
    <property type="entry name" value="ATPase domain of HSP90 chaperone/DNA topoisomerase II/histidine kinase"/>
    <property type="match status" value="1"/>
</dbReference>
<keyword evidence="13" id="KW-1185">Reference proteome</keyword>
<feature type="transmembrane region" description="Helical" evidence="9">
    <location>
        <begin position="67"/>
        <end position="88"/>
    </location>
</feature>
<proteinExistence type="predicted"/>
<dbReference type="Pfam" id="PF07730">
    <property type="entry name" value="HisKA_3"/>
    <property type="match status" value="1"/>
</dbReference>
<dbReference type="Gene3D" id="3.30.565.10">
    <property type="entry name" value="Histidine kinase-like ATPase, C-terminal domain"/>
    <property type="match status" value="1"/>
</dbReference>
<sequence length="387" mass="41725">MSRRFPPTAVDWLIAAVMAVFGLAEELSERTSAFDHEQSPWWLIAVLAAAALVLVRRRAPFTVLTVYSLASAASFAYFGDLAAAWQFYTQLILLFTLVSEVPPRDPRTVGGLVVTGLFIGSMMLAVDQHFGPGDMAVAVVMASIAGGTGLAVWRHRQVALQAREHGELLAREAVAEERTRIARELHDVVAHSVSVMVMQAGAARLMLRPDQLVERETLTVVEEAGREAVEELRRMLGLLRTDSSEDGLAPQPSLARLEDLVEQVRAAGLEVELTVRGEARPLPAGLELSAYRIIQEALTNTLKHAGPARVTVTVSHLPRTLNLEVVDDGPRNGHVGPQGAGHGLIGMRERVALFHGRLATGPLPAGGYSVSASFPLAMRVSGERPAD</sequence>
<feature type="transmembrane region" description="Helical" evidence="9">
    <location>
        <begin position="40"/>
        <end position="55"/>
    </location>
</feature>
<reference evidence="13" key="1">
    <citation type="journal article" date="2019" name="Int. J. Syst. Evol. Microbiol.">
        <title>The Global Catalogue of Microorganisms (GCM) 10K type strain sequencing project: providing services to taxonomists for standard genome sequencing and annotation.</title>
        <authorList>
            <consortium name="The Broad Institute Genomics Platform"/>
            <consortium name="The Broad Institute Genome Sequencing Center for Infectious Disease"/>
            <person name="Wu L."/>
            <person name="Ma J."/>
        </authorList>
    </citation>
    <scope>NUCLEOTIDE SEQUENCE [LARGE SCALE GENOMIC DNA]</scope>
    <source>
        <strain evidence="13">JCM 10083</strain>
    </source>
</reference>
<keyword evidence="7" id="KW-0067">ATP-binding</keyword>
<dbReference type="PANTHER" id="PTHR24421">
    <property type="entry name" value="NITRATE/NITRITE SENSOR PROTEIN NARX-RELATED"/>
    <property type="match status" value="1"/>
</dbReference>
<keyword evidence="4" id="KW-0808">Transferase</keyword>
<feature type="transmembrane region" description="Helical" evidence="9">
    <location>
        <begin position="135"/>
        <end position="153"/>
    </location>
</feature>
<keyword evidence="9" id="KW-1133">Transmembrane helix</keyword>
<feature type="domain" description="Histidine kinase/HSP90-like ATPase" evidence="10">
    <location>
        <begin position="287"/>
        <end position="377"/>
    </location>
</feature>
<evidence type="ECO:0000259" key="11">
    <source>
        <dbReference type="Pfam" id="PF07730"/>
    </source>
</evidence>
<evidence type="ECO:0000256" key="5">
    <source>
        <dbReference type="ARBA" id="ARBA00022741"/>
    </source>
</evidence>
<keyword evidence="6 12" id="KW-0418">Kinase</keyword>
<organism evidence="12 13">
    <name type="scientific">Streptosporangium amethystogenes subsp. fukuiense</name>
    <dbReference type="NCBI Taxonomy" id="698418"/>
    <lineage>
        <taxon>Bacteria</taxon>
        <taxon>Bacillati</taxon>
        <taxon>Actinomycetota</taxon>
        <taxon>Actinomycetes</taxon>
        <taxon>Streptosporangiales</taxon>
        <taxon>Streptosporangiaceae</taxon>
        <taxon>Streptosporangium</taxon>
    </lineage>
</organism>
<keyword evidence="9" id="KW-0472">Membrane</keyword>
<evidence type="ECO:0000256" key="3">
    <source>
        <dbReference type="ARBA" id="ARBA00022553"/>
    </source>
</evidence>
<keyword evidence="5" id="KW-0547">Nucleotide-binding</keyword>
<dbReference type="Gene3D" id="1.20.5.1930">
    <property type="match status" value="1"/>
</dbReference>
<keyword evidence="9" id="KW-0812">Transmembrane</keyword>
<dbReference type="GO" id="GO:0016301">
    <property type="term" value="F:kinase activity"/>
    <property type="evidence" value="ECO:0007669"/>
    <property type="project" value="UniProtKB-KW"/>
</dbReference>
<evidence type="ECO:0000256" key="6">
    <source>
        <dbReference type="ARBA" id="ARBA00022777"/>
    </source>
</evidence>
<dbReference type="InterPro" id="IPR003594">
    <property type="entry name" value="HATPase_dom"/>
</dbReference>
<keyword evidence="8" id="KW-0902">Two-component regulatory system</keyword>
<dbReference type="RefSeq" id="WP_343969871.1">
    <property type="nucleotide sequence ID" value="NZ_BAAAGK010000080.1"/>
</dbReference>
<protein>
    <recommendedName>
        <fullName evidence="2">histidine kinase</fullName>
        <ecNumber evidence="2">2.7.13.3</ecNumber>
    </recommendedName>
</protein>
<dbReference type="Pfam" id="PF02518">
    <property type="entry name" value="HATPase_c"/>
    <property type="match status" value="1"/>
</dbReference>
<evidence type="ECO:0000256" key="2">
    <source>
        <dbReference type="ARBA" id="ARBA00012438"/>
    </source>
</evidence>
<feature type="domain" description="Signal transduction histidine kinase subgroup 3 dimerisation and phosphoacceptor" evidence="11">
    <location>
        <begin position="177"/>
        <end position="242"/>
    </location>
</feature>
<name>A0ABW2TGG3_9ACTN</name>
<keyword evidence="3" id="KW-0597">Phosphoprotein</keyword>
<evidence type="ECO:0000256" key="9">
    <source>
        <dbReference type="SAM" id="Phobius"/>
    </source>
</evidence>
<evidence type="ECO:0000259" key="10">
    <source>
        <dbReference type="Pfam" id="PF02518"/>
    </source>
</evidence>
<dbReference type="EC" id="2.7.13.3" evidence="2"/>
<evidence type="ECO:0000256" key="4">
    <source>
        <dbReference type="ARBA" id="ARBA00022679"/>
    </source>
</evidence>
<evidence type="ECO:0000256" key="8">
    <source>
        <dbReference type="ARBA" id="ARBA00023012"/>
    </source>
</evidence>
<evidence type="ECO:0000256" key="7">
    <source>
        <dbReference type="ARBA" id="ARBA00022840"/>
    </source>
</evidence>
<dbReference type="InterPro" id="IPR011712">
    <property type="entry name" value="Sig_transdc_His_kin_sub3_dim/P"/>
</dbReference>
<dbReference type="InterPro" id="IPR036890">
    <property type="entry name" value="HATPase_C_sf"/>
</dbReference>
<evidence type="ECO:0000313" key="13">
    <source>
        <dbReference type="Proteomes" id="UP001596514"/>
    </source>
</evidence>
<dbReference type="InterPro" id="IPR050482">
    <property type="entry name" value="Sensor_HK_TwoCompSys"/>
</dbReference>
<accession>A0ABW2TGG3</accession>
<gene>
    <name evidence="12" type="ORF">ACFQVD_42775</name>
</gene>
<dbReference type="CDD" id="cd16917">
    <property type="entry name" value="HATPase_UhpB-NarQ-NarX-like"/>
    <property type="match status" value="1"/>
</dbReference>
<comment type="catalytic activity">
    <reaction evidence="1">
        <text>ATP + protein L-histidine = ADP + protein N-phospho-L-histidine.</text>
        <dbReference type="EC" id="2.7.13.3"/>
    </reaction>
</comment>
<evidence type="ECO:0000256" key="1">
    <source>
        <dbReference type="ARBA" id="ARBA00000085"/>
    </source>
</evidence>
<evidence type="ECO:0000313" key="12">
    <source>
        <dbReference type="EMBL" id="MFC7606841.1"/>
    </source>
</evidence>
<dbReference type="Proteomes" id="UP001596514">
    <property type="component" value="Unassembled WGS sequence"/>
</dbReference>